<proteinExistence type="predicted"/>
<name>A0A4Y7I844_PAPSO</name>
<accession>A0A4Y7I844</accession>
<sequence>MEVHDRMLRIIDLMNQDEFTAQNVAIHMYGYAQTEPRTRLGGARIAVNIIEPGMGMDGLSMGARWSFRVLQRWKYHVPLSVLRARFLTCQSGLSVRSVVLQMLVFGVK</sequence>
<evidence type="ECO:0000313" key="2">
    <source>
        <dbReference type="Proteomes" id="UP000316621"/>
    </source>
</evidence>
<protein>
    <submittedName>
        <fullName evidence="1">Uncharacterized protein</fullName>
    </submittedName>
</protein>
<keyword evidence="2" id="KW-1185">Reference proteome</keyword>
<dbReference type="AlphaFoldDB" id="A0A4Y7I844"/>
<gene>
    <name evidence="1" type="ORF">C5167_036523</name>
</gene>
<evidence type="ECO:0000313" key="1">
    <source>
        <dbReference type="EMBL" id="RZC43579.1"/>
    </source>
</evidence>
<organism evidence="1 2">
    <name type="scientific">Papaver somniferum</name>
    <name type="common">Opium poppy</name>
    <dbReference type="NCBI Taxonomy" id="3469"/>
    <lineage>
        <taxon>Eukaryota</taxon>
        <taxon>Viridiplantae</taxon>
        <taxon>Streptophyta</taxon>
        <taxon>Embryophyta</taxon>
        <taxon>Tracheophyta</taxon>
        <taxon>Spermatophyta</taxon>
        <taxon>Magnoliopsida</taxon>
        <taxon>Ranunculales</taxon>
        <taxon>Papaveraceae</taxon>
        <taxon>Papaveroideae</taxon>
        <taxon>Papaver</taxon>
    </lineage>
</organism>
<dbReference type="Proteomes" id="UP000316621">
    <property type="component" value="Chromosome 1"/>
</dbReference>
<dbReference type="Gramene" id="RZC43579">
    <property type="protein sequence ID" value="RZC43579"/>
    <property type="gene ID" value="C5167_036523"/>
</dbReference>
<reference evidence="1 2" key="1">
    <citation type="journal article" date="2018" name="Science">
        <title>The opium poppy genome and morphinan production.</title>
        <authorList>
            <person name="Guo L."/>
            <person name="Winzer T."/>
            <person name="Yang X."/>
            <person name="Li Y."/>
            <person name="Ning Z."/>
            <person name="He Z."/>
            <person name="Teodor R."/>
            <person name="Lu Y."/>
            <person name="Bowser T.A."/>
            <person name="Graham I.A."/>
            <person name="Ye K."/>
        </authorList>
    </citation>
    <scope>NUCLEOTIDE SEQUENCE [LARGE SCALE GENOMIC DNA]</scope>
    <source>
        <strain evidence="2">cv. HN1</strain>
        <tissue evidence="1">Leaves</tissue>
    </source>
</reference>
<dbReference type="EMBL" id="CM010715">
    <property type="protein sequence ID" value="RZC43579.1"/>
    <property type="molecule type" value="Genomic_DNA"/>
</dbReference>